<feature type="transmembrane region" description="Helical" evidence="3">
    <location>
        <begin position="113"/>
        <end position="133"/>
    </location>
</feature>
<keyword evidence="2 3" id="KW-1133">Transmembrane helix</keyword>
<feature type="transmembrane region" description="Helical" evidence="3">
    <location>
        <begin position="85"/>
        <end position="106"/>
    </location>
</feature>
<comment type="caution">
    <text evidence="4">The sequence shown here is derived from an EMBL/GenBank/DDBJ whole genome shotgun (WGS) entry which is preliminary data.</text>
</comment>
<evidence type="ECO:0000313" key="4">
    <source>
        <dbReference type="EMBL" id="MBC5667672.1"/>
    </source>
</evidence>
<keyword evidence="3" id="KW-0472">Membrane</keyword>
<sequence length="180" mass="19475">MKTNSVTEKTFGREQIIRIVIAAIAIALTYVFTAFVNITLPIAINGGLIHLGNVPLFLFAILFGKKVGALAGGIGMGLFDLLSPWAIWAPFTLVIVGLMGFVVGLISEKKKGFGWSVFAMLMALIIKIVGYYFAEVIIYGNWVAPFTSIPGNIIQVFVAAVIVMIVIEPLKKAKNSLMPQ</sequence>
<organism evidence="4 5">
    <name type="scientific">Eubacterium segne</name>
    <dbReference type="NCBI Taxonomy" id="2763045"/>
    <lineage>
        <taxon>Bacteria</taxon>
        <taxon>Bacillati</taxon>
        <taxon>Bacillota</taxon>
        <taxon>Clostridia</taxon>
        <taxon>Eubacteriales</taxon>
        <taxon>Eubacteriaceae</taxon>
        <taxon>Eubacterium</taxon>
    </lineage>
</organism>
<feature type="transmembrane region" description="Helical" evidence="3">
    <location>
        <begin position="16"/>
        <end position="44"/>
    </location>
</feature>
<dbReference type="EMBL" id="JACOOZ010000004">
    <property type="protein sequence ID" value="MBC5667672.1"/>
    <property type="molecule type" value="Genomic_DNA"/>
</dbReference>
<proteinExistence type="predicted"/>
<dbReference type="InterPro" id="IPR009825">
    <property type="entry name" value="ECF_substrate-spec-like"/>
</dbReference>
<dbReference type="Proteomes" id="UP000597877">
    <property type="component" value="Unassembled WGS sequence"/>
</dbReference>
<reference evidence="4 5" key="1">
    <citation type="submission" date="2020-08" db="EMBL/GenBank/DDBJ databases">
        <title>Genome public.</title>
        <authorList>
            <person name="Liu C."/>
            <person name="Sun Q."/>
        </authorList>
    </citation>
    <scope>NUCLEOTIDE SEQUENCE [LARGE SCALE GENOMIC DNA]</scope>
    <source>
        <strain evidence="4 5">BX4</strain>
    </source>
</reference>
<dbReference type="RefSeq" id="WP_021952278.1">
    <property type="nucleotide sequence ID" value="NZ_JACOOZ010000004.1"/>
</dbReference>
<evidence type="ECO:0000256" key="1">
    <source>
        <dbReference type="ARBA" id="ARBA00022692"/>
    </source>
</evidence>
<accession>A0ABR7F230</accession>
<dbReference type="Gene3D" id="1.10.1760.20">
    <property type="match status" value="1"/>
</dbReference>
<dbReference type="PANTHER" id="PTHR37815">
    <property type="entry name" value="UPF0397 PROTEIN BC_2624-RELATED"/>
    <property type="match status" value="1"/>
</dbReference>
<evidence type="ECO:0000313" key="5">
    <source>
        <dbReference type="Proteomes" id="UP000597877"/>
    </source>
</evidence>
<dbReference type="PANTHER" id="PTHR37815:SF3">
    <property type="entry name" value="UPF0397 PROTEIN SPR0429"/>
    <property type="match status" value="1"/>
</dbReference>
<protein>
    <submittedName>
        <fullName evidence="4">ECF transporter S component</fullName>
    </submittedName>
</protein>
<gene>
    <name evidence="4" type="ORF">H8S00_06715</name>
</gene>
<feature type="transmembrane region" description="Helical" evidence="3">
    <location>
        <begin position="153"/>
        <end position="170"/>
    </location>
</feature>
<keyword evidence="1 3" id="KW-0812">Transmembrane</keyword>
<name>A0ABR7F230_9FIRM</name>
<keyword evidence="5" id="KW-1185">Reference proteome</keyword>
<dbReference type="Pfam" id="PF07155">
    <property type="entry name" value="ECF-ribofla_trS"/>
    <property type="match status" value="1"/>
</dbReference>
<evidence type="ECO:0000256" key="2">
    <source>
        <dbReference type="ARBA" id="ARBA00022989"/>
    </source>
</evidence>
<evidence type="ECO:0000256" key="3">
    <source>
        <dbReference type="SAM" id="Phobius"/>
    </source>
</evidence>